<dbReference type="GeneTree" id="ENSGT00940000153165"/>
<proteinExistence type="predicted"/>
<dbReference type="CDD" id="cd07765">
    <property type="entry name" value="KRAB_A-box"/>
    <property type="match status" value="1"/>
</dbReference>
<dbReference type="Pfam" id="PF01352">
    <property type="entry name" value="KRAB"/>
    <property type="match status" value="1"/>
</dbReference>
<dbReference type="GO" id="GO:0006355">
    <property type="term" value="P:regulation of DNA-templated transcription"/>
    <property type="evidence" value="ECO:0007669"/>
    <property type="project" value="InterPro"/>
</dbReference>
<organism evidence="2 3">
    <name type="scientific">Ailuropoda melanoleuca</name>
    <name type="common">Giant panda</name>
    <dbReference type="NCBI Taxonomy" id="9646"/>
    <lineage>
        <taxon>Eukaryota</taxon>
        <taxon>Metazoa</taxon>
        <taxon>Chordata</taxon>
        <taxon>Craniata</taxon>
        <taxon>Vertebrata</taxon>
        <taxon>Euteleostomi</taxon>
        <taxon>Mammalia</taxon>
        <taxon>Eutheria</taxon>
        <taxon>Laurasiatheria</taxon>
        <taxon>Carnivora</taxon>
        <taxon>Caniformia</taxon>
        <taxon>Ursidae</taxon>
        <taxon>Ailuropoda</taxon>
    </lineage>
</organism>
<dbReference type="Ensembl" id="ENSAMET00000030293.1">
    <property type="protein sequence ID" value="ENSAMEP00000032202.1"/>
    <property type="gene ID" value="ENSAMEG00000029956.1"/>
</dbReference>
<dbReference type="Gene3D" id="6.10.140.140">
    <property type="match status" value="1"/>
</dbReference>
<dbReference type="InParanoid" id="A0A7N5JY23"/>
<dbReference type="AlphaFoldDB" id="A0A7N5JY23"/>
<reference evidence="2" key="3">
    <citation type="submission" date="2025-09" db="UniProtKB">
        <authorList>
            <consortium name="Ensembl"/>
        </authorList>
    </citation>
    <scope>IDENTIFICATION</scope>
</reference>
<name>A0A7N5JY23_AILME</name>
<dbReference type="SUPFAM" id="SSF109640">
    <property type="entry name" value="KRAB domain (Kruppel-associated box)"/>
    <property type="match status" value="1"/>
</dbReference>
<evidence type="ECO:0000259" key="1">
    <source>
        <dbReference type="PROSITE" id="PS50805"/>
    </source>
</evidence>
<evidence type="ECO:0000313" key="2">
    <source>
        <dbReference type="Ensembl" id="ENSAMEP00000032202.1"/>
    </source>
</evidence>
<feature type="domain" description="KRAB" evidence="1">
    <location>
        <begin position="13"/>
        <end position="84"/>
    </location>
</feature>
<reference evidence="2 3" key="1">
    <citation type="journal article" date="2010" name="Nature">
        <title>The sequence and de novo assembly of the giant panda genome.</title>
        <authorList>
            <person name="Li R."/>
            <person name="Fan W."/>
            <person name="Tian G."/>
            <person name="Zhu H."/>
            <person name="He L."/>
            <person name="Cai J."/>
            <person name="Huang Q."/>
            <person name="Cai Q."/>
            <person name="Li B."/>
            <person name="Bai Y."/>
            <person name="Zhang Z."/>
            <person name="Zhang Y."/>
            <person name="Wang W."/>
            <person name="Li J."/>
            <person name="Wei F."/>
            <person name="Li H."/>
            <person name="Jian M."/>
            <person name="Li J."/>
            <person name="Zhang Z."/>
            <person name="Nielsen R."/>
            <person name="Li D."/>
            <person name="Gu W."/>
            <person name="Yang Z."/>
            <person name="Xuan Z."/>
            <person name="Ryder O.A."/>
            <person name="Leung F.C."/>
            <person name="Zhou Y."/>
            <person name="Cao J."/>
            <person name="Sun X."/>
            <person name="Fu Y."/>
            <person name="Fang X."/>
            <person name="Guo X."/>
            <person name="Wang B."/>
            <person name="Hou R."/>
            <person name="Shen F."/>
            <person name="Mu B."/>
            <person name="Ni P."/>
            <person name="Lin R."/>
            <person name="Qian W."/>
            <person name="Wang G."/>
            <person name="Yu C."/>
            <person name="Nie W."/>
            <person name="Wang J."/>
            <person name="Wu Z."/>
            <person name="Liang H."/>
            <person name="Min J."/>
            <person name="Wu Q."/>
            <person name="Cheng S."/>
            <person name="Ruan J."/>
            <person name="Wang M."/>
            <person name="Shi Z."/>
            <person name="Wen M."/>
            <person name="Liu B."/>
            <person name="Ren X."/>
            <person name="Zheng H."/>
            <person name="Dong D."/>
            <person name="Cook K."/>
            <person name="Shan G."/>
            <person name="Zhang H."/>
            <person name="Kosiol C."/>
            <person name="Xie X."/>
            <person name="Lu Z."/>
            <person name="Zheng H."/>
            <person name="Li Y."/>
            <person name="Steiner C.C."/>
            <person name="Lam T.T."/>
            <person name="Lin S."/>
            <person name="Zhang Q."/>
            <person name="Li G."/>
            <person name="Tian J."/>
            <person name="Gong T."/>
            <person name="Liu H."/>
            <person name="Zhang D."/>
            <person name="Fang L."/>
            <person name="Ye C."/>
            <person name="Zhang J."/>
            <person name="Hu W."/>
            <person name="Xu A."/>
            <person name="Ren Y."/>
            <person name="Zhang G."/>
            <person name="Bruford M.W."/>
            <person name="Li Q."/>
            <person name="Ma L."/>
            <person name="Guo Y."/>
            <person name="An N."/>
            <person name="Hu Y."/>
            <person name="Zheng Y."/>
            <person name="Shi Y."/>
            <person name="Li Z."/>
            <person name="Liu Q."/>
            <person name="Chen Y."/>
            <person name="Zhao J."/>
            <person name="Qu N."/>
            <person name="Zhao S."/>
            <person name="Tian F."/>
            <person name="Wang X."/>
            <person name="Wang H."/>
            <person name="Xu L."/>
            <person name="Liu X."/>
            <person name="Vinar T."/>
            <person name="Wang Y."/>
            <person name="Lam T.W."/>
            <person name="Yiu S.M."/>
            <person name="Liu S."/>
            <person name="Zhang H."/>
            <person name="Li D."/>
            <person name="Huang Y."/>
            <person name="Wang X."/>
            <person name="Yang G."/>
            <person name="Jiang Z."/>
            <person name="Wang J."/>
            <person name="Qin N."/>
            <person name="Li L."/>
            <person name="Li J."/>
            <person name="Bolund L."/>
            <person name="Kristiansen K."/>
            <person name="Wong G.K."/>
            <person name="Olson M."/>
            <person name="Zhang X."/>
            <person name="Li S."/>
            <person name="Yang H."/>
            <person name="Wang J."/>
            <person name="Wang J."/>
        </authorList>
    </citation>
    <scope>NUCLEOTIDE SEQUENCE [LARGE SCALE GENOMIC DNA]</scope>
</reference>
<dbReference type="Proteomes" id="UP000008912">
    <property type="component" value="Unassembled WGS sequence"/>
</dbReference>
<dbReference type="SMART" id="SM00349">
    <property type="entry name" value="KRAB"/>
    <property type="match status" value="1"/>
</dbReference>
<keyword evidence="3" id="KW-1185">Reference proteome</keyword>
<dbReference type="PANTHER" id="PTHR23232:SF160">
    <property type="entry name" value="KRAB DOMAIN-CONTAINING PROTEIN"/>
    <property type="match status" value="1"/>
</dbReference>
<dbReference type="InterPro" id="IPR036051">
    <property type="entry name" value="KRAB_dom_sf"/>
</dbReference>
<accession>A0A7N5JY23</accession>
<dbReference type="InterPro" id="IPR001909">
    <property type="entry name" value="KRAB"/>
</dbReference>
<dbReference type="PROSITE" id="PS50805">
    <property type="entry name" value="KRAB"/>
    <property type="match status" value="1"/>
</dbReference>
<evidence type="ECO:0000313" key="3">
    <source>
        <dbReference type="Proteomes" id="UP000008912"/>
    </source>
</evidence>
<sequence length="134" mass="15281">MGPRTPSSICGLLTFGEVAIEFSQEEWGCLSHTQRELYRDVLLEKYGHLLFLGLTVSKPDLIMFLEQEKQLWDVKREEIVASHSGRRSLEWEGLHNLTASLFLRGPWGNLPISEDLCVKPFVSSLLPHVRCVSE</sequence>
<protein>
    <recommendedName>
        <fullName evidence="1">KRAB domain-containing protein</fullName>
    </recommendedName>
</protein>
<dbReference type="InterPro" id="IPR050169">
    <property type="entry name" value="Krueppel_C2H2_ZnF"/>
</dbReference>
<dbReference type="PANTHER" id="PTHR23232">
    <property type="entry name" value="KRAB DOMAIN C2H2 ZINC FINGER"/>
    <property type="match status" value="1"/>
</dbReference>
<reference evidence="2" key="2">
    <citation type="submission" date="2025-08" db="UniProtKB">
        <authorList>
            <consortium name="Ensembl"/>
        </authorList>
    </citation>
    <scope>IDENTIFICATION</scope>
</reference>